<feature type="region of interest" description="Disordered" evidence="1">
    <location>
        <begin position="1"/>
        <end position="211"/>
    </location>
</feature>
<evidence type="ECO:0000313" key="2">
    <source>
        <dbReference type="EMBL" id="MDI1488845.1"/>
    </source>
</evidence>
<accession>A0AA43QLU4</accession>
<organism evidence="2 3">
    <name type="scientific">Ramalina farinacea</name>
    <dbReference type="NCBI Taxonomy" id="258253"/>
    <lineage>
        <taxon>Eukaryota</taxon>
        <taxon>Fungi</taxon>
        <taxon>Dikarya</taxon>
        <taxon>Ascomycota</taxon>
        <taxon>Pezizomycotina</taxon>
        <taxon>Lecanoromycetes</taxon>
        <taxon>OSLEUM clade</taxon>
        <taxon>Lecanoromycetidae</taxon>
        <taxon>Lecanorales</taxon>
        <taxon>Lecanorineae</taxon>
        <taxon>Ramalinaceae</taxon>
        <taxon>Ramalina</taxon>
    </lineage>
</organism>
<feature type="compositionally biased region" description="Basic and acidic residues" evidence="1">
    <location>
        <begin position="180"/>
        <end position="211"/>
    </location>
</feature>
<sequence>MAEGAAYAQNRPVSIERKPTPGPNSWAQSQSQTGLAAAQQGKPRPTNRDKYENKPTPNLPSELENNIKSVKLPAIPILMPPDNPRTRAVTDPLDSSYALGGRKPSVTQLRKKFGHSKQISDSSTSNAPIPTGKAAEVLGIGPKRAQKAKVSTQAPEDLDNDSSIIIMQAERPLSEIAEPQQKRESASEDSDISREASGSPEERQQILGDRDVGDLAIGIAKKTPQDHTARLAPAKIGSYARIGKVGMLQGQGLVRIESVQGIIDHANPQYAKSEISERDSDKELDNEATPRSSSQSQYSAGLLKPISYSPNDYAGVWENDPAVVSVDVFHCIQR</sequence>
<feature type="compositionally biased region" description="Polar residues" evidence="1">
    <location>
        <begin position="117"/>
        <end position="128"/>
    </location>
</feature>
<dbReference type="Proteomes" id="UP001161017">
    <property type="component" value="Unassembled WGS sequence"/>
</dbReference>
<comment type="caution">
    <text evidence="2">The sequence shown here is derived from an EMBL/GenBank/DDBJ whole genome shotgun (WGS) entry which is preliminary data.</text>
</comment>
<dbReference type="EMBL" id="JAPUFD010000008">
    <property type="protein sequence ID" value="MDI1488845.1"/>
    <property type="molecule type" value="Genomic_DNA"/>
</dbReference>
<reference evidence="2" key="1">
    <citation type="journal article" date="2023" name="Genome Biol. Evol.">
        <title>First Whole Genome Sequence and Flow Cytometry Genome Size Data for the Lichen-Forming Fungus Ramalina farinacea (Ascomycota).</title>
        <authorList>
            <person name="Llewellyn T."/>
            <person name="Mian S."/>
            <person name="Hill R."/>
            <person name="Leitch I.J."/>
            <person name="Gaya E."/>
        </authorList>
    </citation>
    <scope>NUCLEOTIDE SEQUENCE</scope>
    <source>
        <strain evidence="2">LIQ254RAFAR</strain>
    </source>
</reference>
<keyword evidence="3" id="KW-1185">Reference proteome</keyword>
<feature type="region of interest" description="Disordered" evidence="1">
    <location>
        <begin position="267"/>
        <end position="301"/>
    </location>
</feature>
<evidence type="ECO:0000313" key="3">
    <source>
        <dbReference type="Proteomes" id="UP001161017"/>
    </source>
</evidence>
<gene>
    <name evidence="2" type="ORF">OHK93_008121</name>
</gene>
<feature type="compositionally biased region" description="Polar residues" evidence="1">
    <location>
        <begin position="23"/>
        <end position="34"/>
    </location>
</feature>
<name>A0AA43QLU4_9LECA</name>
<feature type="compositionally biased region" description="Polar residues" evidence="1">
    <location>
        <begin position="289"/>
        <end position="299"/>
    </location>
</feature>
<evidence type="ECO:0000256" key="1">
    <source>
        <dbReference type="SAM" id="MobiDB-lite"/>
    </source>
</evidence>
<proteinExistence type="predicted"/>
<protein>
    <submittedName>
        <fullName evidence="2">Uncharacterized protein</fullName>
    </submittedName>
</protein>
<dbReference type="AlphaFoldDB" id="A0AA43QLU4"/>
<feature type="compositionally biased region" description="Basic and acidic residues" evidence="1">
    <location>
        <begin position="274"/>
        <end position="285"/>
    </location>
</feature>